<evidence type="ECO:0000313" key="4">
    <source>
        <dbReference type="EMBL" id="MEP1057151.1"/>
    </source>
</evidence>
<dbReference type="Gene3D" id="3.40.630.30">
    <property type="match status" value="1"/>
</dbReference>
<dbReference type="InterPro" id="IPR000182">
    <property type="entry name" value="GNAT_dom"/>
</dbReference>
<dbReference type="Pfam" id="PF13673">
    <property type="entry name" value="Acetyltransf_10"/>
    <property type="match status" value="1"/>
</dbReference>
<protein>
    <submittedName>
        <fullName evidence="4">GNAT family N-acetyltransferase</fullName>
        <ecNumber evidence="4">2.3.1.-</ecNumber>
    </submittedName>
</protein>
<dbReference type="PANTHER" id="PTHR43877:SF2">
    <property type="entry name" value="AMINOALKYLPHOSPHONATE N-ACETYLTRANSFERASE-RELATED"/>
    <property type="match status" value="1"/>
</dbReference>
<dbReference type="RefSeq" id="WP_347241285.1">
    <property type="nucleotide sequence ID" value="NZ_JAMPLM010000001.1"/>
</dbReference>
<evidence type="ECO:0000256" key="2">
    <source>
        <dbReference type="ARBA" id="ARBA00023315"/>
    </source>
</evidence>
<reference evidence="4 5" key="1">
    <citation type="submission" date="2022-04" db="EMBL/GenBank/DDBJ databases">
        <title>Positive selection, recombination, and allopatry shape intraspecific diversity of widespread and dominant cyanobacteria.</title>
        <authorList>
            <person name="Wei J."/>
            <person name="Shu W."/>
            <person name="Hu C."/>
        </authorList>
    </citation>
    <scope>NUCLEOTIDE SEQUENCE [LARGE SCALE GENOMIC DNA]</scope>
    <source>
        <strain evidence="4 5">AS-A4</strain>
    </source>
</reference>
<evidence type="ECO:0000256" key="1">
    <source>
        <dbReference type="ARBA" id="ARBA00022679"/>
    </source>
</evidence>
<accession>A0ABV0KDJ8</accession>
<dbReference type="EC" id="2.3.1.-" evidence="4"/>
<keyword evidence="2 4" id="KW-0012">Acyltransferase</keyword>
<dbReference type="PROSITE" id="PS51186">
    <property type="entry name" value="GNAT"/>
    <property type="match status" value="1"/>
</dbReference>
<evidence type="ECO:0000313" key="5">
    <source>
        <dbReference type="Proteomes" id="UP001476950"/>
    </source>
</evidence>
<name>A0ABV0KDJ8_9CYAN</name>
<dbReference type="InterPro" id="IPR016181">
    <property type="entry name" value="Acyl_CoA_acyltransferase"/>
</dbReference>
<comment type="caution">
    <text evidence="4">The sequence shown here is derived from an EMBL/GenBank/DDBJ whole genome shotgun (WGS) entry which is preliminary data.</text>
</comment>
<dbReference type="PANTHER" id="PTHR43877">
    <property type="entry name" value="AMINOALKYLPHOSPHONATE N-ACETYLTRANSFERASE-RELATED-RELATED"/>
    <property type="match status" value="1"/>
</dbReference>
<keyword evidence="1 4" id="KW-0808">Transferase</keyword>
<organism evidence="4 5">
    <name type="scientific">Stenomitos frigidus AS-A4</name>
    <dbReference type="NCBI Taxonomy" id="2933935"/>
    <lineage>
        <taxon>Bacteria</taxon>
        <taxon>Bacillati</taxon>
        <taxon>Cyanobacteriota</taxon>
        <taxon>Cyanophyceae</taxon>
        <taxon>Leptolyngbyales</taxon>
        <taxon>Leptolyngbyaceae</taxon>
        <taxon>Stenomitos</taxon>
    </lineage>
</organism>
<proteinExistence type="predicted"/>
<dbReference type="CDD" id="cd04301">
    <property type="entry name" value="NAT_SF"/>
    <property type="match status" value="1"/>
</dbReference>
<dbReference type="GO" id="GO:0016746">
    <property type="term" value="F:acyltransferase activity"/>
    <property type="evidence" value="ECO:0007669"/>
    <property type="project" value="UniProtKB-KW"/>
</dbReference>
<keyword evidence="5" id="KW-1185">Reference proteome</keyword>
<dbReference type="EMBL" id="JAMPLM010000001">
    <property type="protein sequence ID" value="MEP1057151.1"/>
    <property type="molecule type" value="Genomic_DNA"/>
</dbReference>
<evidence type="ECO:0000259" key="3">
    <source>
        <dbReference type="PROSITE" id="PS51186"/>
    </source>
</evidence>
<sequence length="195" mass="21421">MIDDDRLAAAVETARLPSRYTRAIRFQYFSTPAHVKEQRRSLVAVIMNNLVIKVANFSSDFPAIQQIRSLVFQSEQGVAADLEFDGKDEAAAHLLALLDGEPIGTARIRTLDAQTAKIERVAVLKAARGLGIGKGIMVEALALLTQAKMAEAHIHAQTAVQGFYQQLGFEPEGSIFIEADIPHIKMKKRLSQPEV</sequence>
<dbReference type="Proteomes" id="UP001476950">
    <property type="component" value="Unassembled WGS sequence"/>
</dbReference>
<dbReference type="InterPro" id="IPR050832">
    <property type="entry name" value="Bact_Acetyltransf"/>
</dbReference>
<gene>
    <name evidence="4" type="ORF">NDI38_01800</name>
</gene>
<dbReference type="SUPFAM" id="SSF55729">
    <property type="entry name" value="Acyl-CoA N-acyltransferases (Nat)"/>
    <property type="match status" value="1"/>
</dbReference>
<feature type="domain" description="N-acetyltransferase" evidence="3">
    <location>
        <begin position="52"/>
        <end position="191"/>
    </location>
</feature>